<dbReference type="Gene3D" id="3.40.190.290">
    <property type="match status" value="1"/>
</dbReference>
<sequence>METNSLLSPEALLAFDALARLGSFTAAADHLGCAKSRVSVLVRELERELGTVLVLRTTRRVALTEAGERLARHARVLRETLERARPDVQAAQDCVSGPLQISATASVSQFLLPPLLAELAVQLPQLEIRLEVENRLQDLVADGIDFCIRTRRVHDEALVARLVGFAGEALYASPAYLARHGTPESLCDLVCHRALIDDEVDARDPHWRLTRQGETCRSALNVALNCNHGSVLAGAAVAGQGITLLPQYCSAPHVARGELVRVLPEWSGEQWPIYLVYPYRQPQPRKYQAFIEFFLPRLTQSLEMSAAVAGLTELAGTNEKAAL</sequence>
<dbReference type="Proteomes" id="UP001168540">
    <property type="component" value="Unassembled WGS sequence"/>
</dbReference>
<evidence type="ECO:0000256" key="2">
    <source>
        <dbReference type="ARBA" id="ARBA00023015"/>
    </source>
</evidence>
<protein>
    <submittedName>
        <fullName evidence="6">LysR substrate-binding domain-containing protein</fullName>
    </submittedName>
</protein>
<gene>
    <name evidence="6" type="ORF">QU481_00610</name>
</gene>
<comment type="similarity">
    <text evidence="1">Belongs to the LysR transcriptional regulatory family.</text>
</comment>
<dbReference type="InterPro" id="IPR000847">
    <property type="entry name" value="LysR_HTH_N"/>
</dbReference>
<keyword evidence="4" id="KW-0804">Transcription</keyword>
<dbReference type="Pfam" id="PF00126">
    <property type="entry name" value="HTH_1"/>
    <property type="match status" value="1"/>
</dbReference>
<dbReference type="InterPro" id="IPR036390">
    <property type="entry name" value="WH_DNA-bd_sf"/>
</dbReference>
<dbReference type="CDD" id="cd08422">
    <property type="entry name" value="PBP2_CrgA_like"/>
    <property type="match status" value="1"/>
</dbReference>
<dbReference type="Gene3D" id="1.10.10.10">
    <property type="entry name" value="Winged helix-like DNA-binding domain superfamily/Winged helix DNA-binding domain"/>
    <property type="match status" value="1"/>
</dbReference>
<evidence type="ECO:0000313" key="7">
    <source>
        <dbReference type="Proteomes" id="UP001168540"/>
    </source>
</evidence>
<proteinExistence type="inferred from homology"/>
<dbReference type="RefSeq" id="WP_289827920.1">
    <property type="nucleotide sequence ID" value="NZ_JAUEDK010000001.1"/>
</dbReference>
<evidence type="ECO:0000259" key="5">
    <source>
        <dbReference type="PROSITE" id="PS50931"/>
    </source>
</evidence>
<keyword evidence="2" id="KW-0805">Transcription regulation</keyword>
<dbReference type="InterPro" id="IPR036388">
    <property type="entry name" value="WH-like_DNA-bd_sf"/>
</dbReference>
<dbReference type="PROSITE" id="PS50931">
    <property type="entry name" value="HTH_LYSR"/>
    <property type="match status" value="1"/>
</dbReference>
<evidence type="ECO:0000256" key="4">
    <source>
        <dbReference type="ARBA" id="ARBA00023163"/>
    </source>
</evidence>
<keyword evidence="7" id="KW-1185">Reference proteome</keyword>
<comment type="caution">
    <text evidence="6">The sequence shown here is derived from an EMBL/GenBank/DDBJ whole genome shotgun (WGS) entry which is preliminary data.</text>
</comment>
<feature type="domain" description="HTH lysR-type" evidence="5">
    <location>
        <begin position="7"/>
        <end position="64"/>
    </location>
</feature>
<keyword evidence="3" id="KW-0238">DNA-binding</keyword>
<dbReference type="InterPro" id="IPR005119">
    <property type="entry name" value="LysR_subst-bd"/>
</dbReference>
<dbReference type="PANTHER" id="PTHR30537:SF81">
    <property type="entry name" value="TRANSCRIPTIONAL REGULATOR-RELATED"/>
    <property type="match status" value="1"/>
</dbReference>
<reference evidence="6" key="1">
    <citation type="submission" date="2023-06" db="EMBL/GenBank/DDBJ databases">
        <authorList>
            <person name="Zhang S."/>
        </authorList>
    </citation>
    <scope>NUCLEOTIDE SEQUENCE</scope>
    <source>
        <strain evidence="6">SG2303</strain>
    </source>
</reference>
<name>A0ABT7XI39_9NEIS</name>
<organism evidence="6 7">
    <name type="scientific">Crenobacter oryzisoli</name>
    <dbReference type="NCBI Taxonomy" id="3056844"/>
    <lineage>
        <taxon>Bacteria</taxon>
        <taxon>Pseudomonadati</taxon>
        <taxon>Pseudomonadota</taxon>
        <taxon>Betaproteobacteria</taxon>
        <taxon>Neisseriales</taxon>
        <taxon>Neisseriaceae</taxon>
        <taxon>Crenobacter</taxon>
    </lineage>
</organism>
<dbReference type="PANTHER" id="PTHR30537">
    <property type="entry name" value="HTH-TYPE TRANSCRIPTIONAL REGULATOR"/>
    <property type="match status" value="1"/>
</dbReference>
<dbReference type="EMBL" id="JAUEDK010000001">
    <property type="protein sequence ID" value="MDN0073400.1"/>
    <property type="molecule type" value="Genomic_DNA"/>
</dbReference>
<evidence type="ECO:0000256" key="3">
    <source>
        <dbReference type="ARBA" id="ARBA00023125"/>
    </source>
</evidence>
<dbReference type="SUPFAM" id="SSF46785">
    <property type="entry name" value="Winged helix' DNA-binding domain"/>
    <property type="match status" value="1"/>
</dbReference>
<dbReference type="SUPFAM" id="SSF53850">
    <property type="entry name" value="Periplasmic binding protein-like II"/>
    <property type="match status" value="1"/>
</dbReference>
<evidence type="ECO:0000256" key="1">
    <source>
        <dbReference type="ARBA" id="ARBA00009437"/>
    </source>
</evidence>
<evidence type="ECO:0000313" key="6">
    <source>
        <dbReference type="EMBL" id="MDN0073400.1"/>
    </source>
</evidence>
<dbReference type="InterPro" id="IPR058163">
    <property type="entry name" value="LysR-type_TF_proteobact-type"/>
</dbReference>
<accession>A0ABT7XI39</accession>
<dbReference type="Pfam" id="PF03466">
    <property type="entry name" value="LysR_substrate"/>
    <property type="match status" value="1"/>
</dbReference>